<dbReference type="EMBL" id="BPQB01000013">
    <property type="protein sequence ID" value="GJE89698.1"/>
    <property type="molecule type" value="Genomic_DNA"/>
</dbReference>
<protein>
    <recommendedName>
        <fullName evidence="3">F-box domain-containing protein</fullName>
    </recommendedName>
</protein>
<dbReference type="AlphaFoldDB" id="A0A9P3LCW5"/>
<dbReference type="SUPFAM" id="SSF52047">
    <property type="entry name" value="RNI-like"/>
    <property type="match status" value="1"/>
</dbReference>
<organism evidence="1 2">
    <name type="scientific">Phanerochaete sordida</name>
    <dbReference type="NCBI Taxonomy" id="48140"/>
    <lineage>
        <taxon>Eukaryota</taxon>
        <taxon>Fungi</taxon>
        <taxon>Dikarya</taxon>
        <taxon>Basidiomycota</taxon>
        <taxon>Agaricomycotina</taxon>
        <taxon>Agaricomycetes</taxon>
        <taxon>Polyporales</taxon>
        <taxon>Phanerochaetaceae</taxon>
        <taxon>Phanerochaete</taxon>
    </lineage>
</organism>
<reference evidence="1 2" key="1">
    <citation type="submission" date="2021-08" db="EMBL/GenBank/DDBJ databases">
        <title>Draft Genome Sequence of Phanerochaete sordida strain YK-624.</title>
        <authorList>
            <person name="Mori T."/>
            <person name="Dohra H."/>
            <person name="Suzuki T."/>
            <person name="Kawagishi H."/>
            <person name="Hirai H."/>
        </authorList>
    </citation>
    <scope>NUCLEOTIDE SEQUENCE [LARGE SCALE GENOMIC DNA]</scope>
    <source>
        <strain evidence="1 2">YK-624</strain>
    </source>
</reference>
<dbReference type="OrthoDB" id="2802730at2759"/>
<evidence type="ECO:0008006" key="3">
    <source>
        <dbReference type="Google" id="ProtNLM"/>
    </source>
</evidence>
<comment type="caution">
    <text evidence="1">The sequence shown here is derived from an EMBL/GenBank/DDBJ whole genome shotgun (WGS) entry which is preliminary data.</text>
</comment>
<sequence>MSDAQLPEELLREILSLLLSVSEADFCKFPDNGCPPWMSQQPRGRQSYRPPPICDVLLVSKRWLRVGTPLLYESVHVWSPEHVKAIAAVLRANPGVGKAVRRLRIEGGCGKELYTIVKHAPNVDTLYICLHVKASEGIAGLRKALPLMRPQKLYWLHRGLTLNKAAVEAKALLEKCIAEIWTSLRSINLYTFFNMTPEIACTLSKAPALRELIMDNNHKTREWIPRGFVRTIGQNRNLERITVMGIISKSSFLQALENTNTPSSIVELFDFVETESDRSFHRMFCNRIARQNEGDNETLFSDESHEDGEE</sequence>
<proteinExistence type="predicted"/>
<evidence type="ECO:0000313" key="2">
    <source>
        <dbReference type="Proteomes" id="UP000703269"/>
    </source>
</evidence>
<gene>
    <name evidence="1" type="ORF">PsYK624_058040</name>
</gene>
<accession>A0A9P3LCW5</accession>
<evidence type="ECO:0000313" key="1">
    <source>
        <dbReference type="EMBL" id="GJE89698.1"/>
    </source>
</evidence>
<keyword evidence="2" id="KW-1185">Reference proteome</keyword>
<name>A0A9P3LCW5_9APHY</name>
<dbReference type="Proteomes" id="UP000703269">
    <property type="component" value="Unassembled WGS sequence"/>
</dbReference>